<proteinExistence type="predicted"/>
<evidence type="ECO:0000313" key="3">
    <source>
        <dbReference type="Proteomes" id="UP000314294"/>
    </source>
</evidence>
<accession>A0A4Z2IFY4</accession>
<feature type="compositionally biased region" description="Polar residues" evidence="1">
    <location>
        <begin position="1"/>
        <end position="10"/>
    </location>
</feature>
<protein>
    <submittedName>
        <fullName evidence="2">Uncharacterized protein</fullName>
    </submittedName>
</protein>
<dbReference type="Proteomes" id="UP000314294">
    <property type="component" value="Unassembled WGS sequence"/>
</dbReference>
<name>A0A4Z2IFY4_9TELE</name>
<evidence type="ECO:0000256" key="1">
    <source>
        <dbReference type="SAM" id="MobiDB-lite"/>
    </source>
</evidence>
<sequence>MESSCSQGPSPASRRGVTLAASPQRTFVERRLPSESFRDEEEEDDGALSLAPLREPRRGRLRAGSAAAETLCRVICEFLHRASRIKASANQTAERVEARLYLPINSSEAPPSEPRRQTLLLLSAVAKAERATVLTSHNEGALRAPQASFSKTSTASLEFRRSESLFLLTSSRTAAVCRGIQIDNGKS</sequence>
<dbReference type="EMBL" id="SRLO01000089">
    <property type="protein sequence ID" value="TNN76830.1"/>
    <property type="molecule type" value="Genomic_DNA"/>
</dbReference>
<organism evidence="2 3">
    <name type="scientific">Liparis tanakae</name>
    <name type="common">Tanaka's snailfish</name>
    <dbReference type="NCBI Taxonomy" id="230148"/>
    <lineage>
        <taxon>Eukaryota</taxon>
        <taxon>Metazoa</taxon>
        <taxon>Chordata</taxon>
        <taxon>Craniata</taxon>
        <taxon>Vertebrata</taxon>
        <taxon>Euteleostomi</taxon>
        <taxon>Actinopterygii</taxon>
        <taxon>Neopterygii</taxon>
        <taxon>Teleostei</taxon>
        <taxon>Neoteleostei</taxon>
        <taxon>Acanthomorphata</taxon>
        <taxon>Eupercaria</taxon>
        <taxon>Perciformes</taxon>
        <taxon>Cottioidei</taxon>
        <taxon>Cottales</taxon>
        <taxon>Liparidae</taxon>
        <taxon>Liparis</taxon>
    </lineage>
</organism>
<evidence type="ECO:0000313" key="2">
    <source>
        <dbReference type="EMBL" id="TNN76830.1"/>
    </source>
</evidence>
<keyword evidence="3" id="KW-1185">Reference proteome</keyword>
<feature type="region of interest" description="Disordered" evidence="1">
    <location>
        <begin position="1"/>
        <end position="51"/>
    </location>
</feature>
<gene>
    <name evidence="2" type="ORF">EYF80_012883</name>
</gene>
<comment type="caution">
    <text evidence="2">The sequence shown here is derived from an EMBL/GenBank/DDBJ whole genome shotgun (WGS) entry which is preliminary data.</text>
</comment>
<dbReference type="AlphaFoldDB" id="A0A4Z2IFY4"/>
<reference evidence="2 3" key="1">
    <citation type="submission" date="2019-03" db="EMBL/GenBank/DDBJ databases">
        <title>First draft genome of Liparis tanakae, snailfish: a comprehensive survey of snailfish specific genes.</title>
        <authorList>
            <person name="Kim W."/>
            <person name="Song I."/>
            <person name="Jeong J.-H."/>
            <person name="Kim D."/>
            <person name="Kim S."/>
            <person name="Ryu S."/>
            <person name="Song J.Y."/>
            <person name="Lee S.K."/>
        </authorList>
    </citation>
    <scope>NUCLEOTIDE SEQUENCE [LARGE SCALE GENOMIC DNA]</scope>
    <source>
        <tissue evidence="2">Muscle</tissue>
    </source>
</reference>
<feature type="compositionally biased region" description="Basic and acidic residues" evidence="1">
    <location>
        <begin position="27"/>
        <end position="37"/>
    </location>
</feature>